<comment type="caution">
    <text evidence="1">The sequence shown here is derived from an EMBL/GenBank/DDBJ whole genome shotgun (WGS) entry which is preliminary data.</text>
</comment>
<dbReference type="Proteomes" id="UP000314294">
    <property type="component" value="Unassembled WGS sequence"/>
</dbReference>
<keyword evidence="2" id="KW-1185">Reference proteome</keyword>
<name>A0A4Z2EKG9_9TELE</name>
<protein>
    <submittedName>
        <fullName evidence="1">Uncharacterized protein</fullName>
    </submittedName>
</protein>
<evidence type="ECO:0000313" key="2">
    <source>
        <dbReference type="Proteomes" id="UP000314294"/>
    </source>
</evidence>
<proteinExistence type="predicted"/>
<gene>
    <name evidence="1" type="ORF">EYF80_060607</name>
</gene>
<evidence type="ECO:0000313" key="1">
    <source>
        <dbReference type="EMBL" id="TNN29245.1"/>
    </source>
</evidence>
<organism evidence="1 2">
    <name type="scientific">Liparis tanakae</name>
    <name type="common">Tanaka's snailfish</name>
    <dbReference type="NCBI Taxonomy" id="230148"/>
    <lineage>
        <taxon>Eukaryota</taxon>
        <taxon>Metazoa</taxon>
        <taxon>Chordata</taxon>
        <taxon>Craniata</taxon>
        <taxon>Vertebrata</taxon>
        <taxon>Euteleostomi</taxon>
        <taxon>Actinopterygii</taxon>
        <taxon>Neopterygii</taxon>
        <taxon>Teleostei</taxon>
        <taxon>Neoteleostei</taxon>
        <taxon>Acanthomorphata</taxon>
        <taxon>Eupercaria</taxon>
        <taxon>Perciformes</taxon>
        <taxon>Cottioidei</taxon>
        <taxon>Cottales</taxon>
        <taxon>Liparidae</taxon>
        <taxon>Liparis</taxon>
    </lineage>
</organism>
<sequence>MSSAVNLYPPRSDTNIPVGEGREAHIQPAAVSGVSSPSSGAVQTGKTGELTSLPLWLGLGPASCDPAERMSGCHPPRAAEALPVLPVRPLREAIIFSYLP</sequence>
<reference evidence="1 2" key="1">
    <citation type="submission" date="2019-03" db="EMBL/GenBank/DDBJ databases">
        <title>First draft genome of Liparis tanakae, snailfish: a comprehensive survey of snailfish specific genes.</title>
        <authorList>
            <person name="Kim W."/>
            <person name="Song I."/>
            <person name="Jeong J.-H."/>
            <person name="Kim D."/>
            <person name="Kim S."/>
            <person name="Ryu S."/>
            <person name="Song J.Y."/>
            <person name="Lee S.K."/>
        </authorList>
    </citation>
    <scope>NUCLEOTIDE SEQUENCE [LARGE SCALE GENOMIC DNA]</scope>
    <source>
        <tissue evidence="1">Muscle</tissue>
    </source>
</reference>
<dbReference type="EMBL" id="SRLO01005881">
    <property type="protein sequence ID" value="TNN29245.1"/>
    <property type="molecule type" value="Genomic_DNA"/>
</dbReference>
<dbReference type="AlphaFoldDB" id="A0A4Z2EKG9"/>
<accession>A0A4Z2EKG9</accession>